<evidence type="ECO:0000259" key="2">
    <source>
        <dbReference type="PROSITE" id="PS50181"/>
    </source>
</evidence>
<accession>A0ABD2MPF7</accession>
<dbReference type="SUPFAM" id="SSF81383">
    <property type="entry name" value="F-box domain"/>
    <property type="match status" value="1"/>
</dbReference>
<feature type="domain" description="F-box" evidence="2">
    <location>
        <begin position="149"/>
        <end position="195"/>
    </location>
</feature>
<evidence type="ECO:0000313" key="4">
    <source>
        <dbReference type="Proteomes" id="UP001516400"/>
    </source>
</evidence>
<dbReference type="Proteomes" id="UP001516400">
    <property type="component" value="Unassembled WGS sequence"/>
</dbReference>
<dbReference type="InterPro" id="IPR001810">
    <property type="entry name" value="F-box_dom"/>
</dbReference>
<comment type="caution">
    <text evidence="3">The sequence shown here is derived from an EMBL/GenBank/DDBJ whole genome shotgun (WGS) entry which is preliminary data.</text>
</comment>
<keyword evidence="4" id="KW-1185">Reference proteome</keyword>
<dbReference type="SUPFAM" id="SSF52047">
    <property type="entry name" value="RNI-like"/>
    <property type="match status" value="1"/>
</dbReference>
<name>A0ABD2MPF7_9CUCU</name>
<dbReference type="InterPro" id="IPR032675">
    <property type="entry name" value="LRR_dom_sf"/>
</dbReference>
<evidence type="ECO:0000256" key="1">
    <source>
        <dbReference type="ARBA" id="ARBA00022786"/>
    </source>
</evidence>
<gene>
    <name evidence="3" type="ORF">HHI36_007273</name>
</gene>
<organism evidence="3 4">
    <name type="scientific">Cryptolaemus montrouzieri</name>
    <dbReference type="NCBI Taxonomy" id="559131"/>
    <lineage>
        <taxon>Eukaryota</taxon>
        <taxon>Metazoa</taxon>
        <taxon>Ecdysozoa</taxon>
        <taxon>Arthropoda</taxon>
        <taxon>Hexapoda</taxon>
        <taxon>Insecta</taxon>
        <taxon>Pterygota</taxon>
        <taxon>Neoptera</taxon>
        <taxon>Endopterygota</taxon>
        <taxon>Coleoptera</taxon>
        <taxon>Polyphaga</taxon>
        <taxon>Cucujiformia</taxon>
        <taxon>Coccinelloidea</taxon>
        <taxon>Coccinellidae</taxon>
        <taxon>Scymninae</taxon>
        <taxon>Scymnini</taxon>
        <taxon>Cryptolaemus</taxon>
    </lineage>
</organism>
<dbReference type="PANTHER" id="PTHR13318">
    <property type="entry name" value="PARTNER OF PAIRED, ISOFORM B-RELATED"/>
    <property type="match status" value="1"/>
</dbReference>
<dbReference type="Pfam" id="PF12937">
    <property type="entry name" value="F-box-like"/>
    <property type="match status" value="1"/>
</dbReference>
<keyword evidence="1" id="KW-0833">Ubl conjugation pathway</keyword>
<reference evidence="3 4" key="1">
    <citation type="journal article" date="2021" name="BMC Biol.">
        <title>Horizontally acquired antibacterial genes associated with adaptive radiation of ladybird beetles.</title>
        <authorList>
            <person name="Li H.S."/>
            <person name="Tang X.F."/>
            <person name="Huang Y.H."/>
            <person name="Xu Z.Y."/>
            <person name="Chen M.L."/>
            <person name="Du X.Y."/>
            <person name="Qiu B.Y."/>
            <person name="Chen P.T."/>
            <person name="Zhang W."/>
            <person name="Slipinski A."/>
            <person name="Escalona H.E."/>
            <person name="Waterhouse R.M."/>
            <person name="Zwick A."/>
            <person name="Pang H."/>
        </authorList>
    </citation>
    <scope>NUCLEOTIDE SEQUENCE [LARGE SCALE GENOMIC DNA]</scope>
    <source>
        <strain evidence="3">SYSU2018</strain>
    </source>
</reference>
<dbReference type="Gene3D" id="3.80.10.10">
    <property type="entry name" value="Ribonuclease Inhibitor"/>
    <property type="match status" value="1"/>
</dbReference>
<dbReference type="InterPro" id="IPR036047">
    <property type="entry name" value="F-box-like_dom_sf"/>
</dbReference>
<proteinExistence type="predicted"/>
<dbReference type="InterPro" id="IPR006553">
    <property type="entry name" value="Leu-rich_rpt_Cys-con_subtyp"/>
</dbReference>
<protein>
    <recommendedName>
        <fullName evidence="2">F-box domain-containing protein</fullName>
    </recommendedName>
</protein>
<evidence type="ECO:0000313" key="3">
    <source>
        <dbReference type="EMBL" id="KAL3268145.1"/>
    </source>
</evidence>
<dbReference type="Pfam" id="PF13516">
    <property type="entry name" value="LRR_6"/>
    <property type="match status" value="1"/>
</dbReference>
<sequence>MRSENMTSHGVLQPVDVNIDEDRSPARWVIFSHIWISCLKMNEICSKKAKYSDETENLPHWSLSNELELHEIIDQGVKKLESESESQEDESAFRKEFTDVSINSISPESRQKQLASLETTLTKQTLERLTTGELSRMLVKTPLISSSHTNFFDLLSDEVILQILHWIPKRHLTNAALTCKRFHRLIQDESLWTRMDISNRKLSVGCLGQILSKQVVILRLSRSEITYPPLLPNQPVSSPDFRCRLLFLDLSMAHISPESLKVLFNKCQRLKKLSLEHVPVNSEVLEALAGNKDLEIINFAMATGIREQGLQYLLRNCRKIRELNIAWTYLNQPTISYLCSHLPSSLDRLNLSGCRKLISDGDVAALVCSCPNLRELDLSDCTALTGEAVKQITALEDLNFLALSRCYAICHRSLLVLKKMLSLSFLDVHGGYIDEEELNYVQEGLGSRVNINKFKFSSIARPTVGLRRSSIWNMRVRD</sequence>
<dbReference type="AlphaFoldDB" id="A0ABD2MPF7"/>
<dbReference type="EMBL" id="JABFTP020000021">
    <property type="protein sequence ID" value="KAL3268145.1"/>
    <property type="molecule type" value="Genomic_DNA"/>
</dbReference>
<dbReference type="SMART" id="SM00256">
    <property type="entry name" value="FBOX"/>
    <property type="match status" value="1"/>
</dbReference>
<dbReference type="SMART" id="SM00367">
    <property type="entry name" value="LRR_CC"/>
    <property type="match status" value="3"/>
</dbReference>
<dbReference type="PROSITE" id="PS50181">
    <property type="entry name" value="FBOX"/>
    <property type="match status" value="1"/>
</dbReference>
<dbReference type="InterPro" id="IPR001611">
    <property type="entry name" value="Leu-rich_rpt"/>
</dbReference>